<dbReference type="GO" id="GO:0016787">
    <property type="term" value="F:hydrolase activity"/>
    <property type="evidence" value="ECO:0007669"/>
    <property type="project" value="UniProtKB-KW"/>
</dbReference>
<dbReference type="STRING" id="1548547.BA177_13745"/>
<dbReference type="SUPFAM" id="SSF56317">
    <property type="entry name" value="Carbon-nitrogen hydrolase"/>
    <property type="match status" value="1"/>
</dbReference>
<reference evidence="3 4" key="1">
    <citation type="submission" date="2016-06" db="EMBL/GenBank/DDBJ databases">
        <title>Complete genome sequence of a deep-branching marine Gamma Proteobacterium Woeseia oceani type strain XK5.</title>
        <authorList>
            <person name="Mu D."/>
            <person name="Du Z."/>
        </authorList>
    </citation>
    <scope>NUCLEOTIDE SEQUENCE [LARGE SCALE GENOMIC DNA]</scope>
    <source>
        <strain evidence="3 4">XK5</strain>
    </source>
</reference>
<dbReference type="Proteomes" id="UP000092695">
    <property type="component" value="Chromosome"/>
</dbReference>
<evidence type="ECO:0000256" key="1">
    <source>
        <dbReference type="SAM" id="MobiDB-lite"/>
    </source>
</evidence>
<dbReference type="KEGG" id="woc:BA177_13745"/>
<feature type="region of interest" description="Disordered" evidence="1">
    <location>
        <begin position="272"/>
        <end position="294"/>
    </location>
</feature>
<keyword evidence="4" id="KW-1185">Reference proteome</keyword>
<evidence type="ECO:0000313" key="3">
    <source>
        <dbReference type="EMBL" id="ANO52116.1"/>
    </source>
</evidence>
<evidence type="ECO:0000259" key="2">
    <source>
        <dbReference type="PROSITE" id="PS50263"/>
    </source>
</evidence>
<dbReference type="EMBL" id="CP016268">
    <property type="protein sequence ID" value="ANO52116.1"/>
    <property type="molecule type" value="Genomic_DNA"/>
</dbReference>
<dbReference type="InterPro" id="IPR003010">
    <property type="entry name" value="C-N_Hydrolase"/>
</dbReference>
<sequence length="294" mass="32170">MSRIAIAGLQLEGPNGDNLAHMEAEIDSAMRRFPWLDMLVASELNACGTDVRNAEPMPGPREQRFCGIARRHGIWLVPGSMFEAADGVVYNTVPVISPQGEIVARYRKMFPWLPYEADTTPGDTPVVFDVPGVGCFGISNCYDIWFPETARALSSLGAEVILHPSLTSTIDRQAEHNIICATAAMHQCYVFDVNLGPSVGCGQSMMAGPGGEVLYSAGRGREVIPLRLDLDYVRDVRKNGWNGLSQNLKAFRDSKVPFASYNNGAATDYLNSLGPLEMPTRPTQSNTDFPQRDN</sequence>
<dbReference type="Pfam" id="PF00795">
    <property type="entry name" value="CN_hydrolase"/>
    <property type="match status" value="1"/>
</dbReference>
<evidence type="ECO:0000313" key="4">
    <source>
        <dbReference type="Proteomes" id="UP000092695"/>
    </source>
</evidence>
<gene>
    <name evidence="3" type="ORF">BA177_13745</name>
</gene>
<dbReference type="RefSeq" id="WP_068617126.1">
    <property type="nucleotide sequence ID" value="NZ_CP016268.1"/>
</dbReference>
<dbReference type="AlphaFoldDB" id="A0A193LHZ7"/>
<accession>A0A193LHZ7</accession>
<dbReference type="CDD" id="cd07197">
    <property type="entry name" value="nitrilase"/>
    <property type="match status" value="1"/>
</dbReference>
<dbReference type="InterPro" id="IPR036526">
    <property type="entry name" value="C-N_Hydrolase_sf"/>
</dbReference>
<feature type="compositionally biased region" description="Polar residues" evidence="1">
    <location>
        <begin position="281"/>
        <end position="294"/>
    </location>
</feature>
<dbReference type="PANTHER" id="PTHR23088:SF27">
    <property type="entry name" value="DEAMINATED GLUTATHIONE AMIDASE"/>
    <property type="match status" value="1"/>
</dbReference>
<protein>
    <submittedName>
        <fullName evidence="3">Hydrolase</fullName>
    </submittedName>
</protein>
<proteinExistence type="predicted"/>
<name>A0A193LHZ7_9GAMM</name>
<dbReference type="PROSITE" id="PS50263">
    <property type="entry name" value="CN_HYDROLASE"/>
    <property type="match status" value="1"/>
</dbReference>
<dbReference type="Gene3D" id="3.60.110.10">
    <property type="entry name" value="Carbon-nitrogen hydrolase"/>
    <property type="match status" value="1"/>
</dbReference>
<dbReference type="OrthoDB" id="9811121at2"/>
<organism evidence="3 4">
    <name type="scientific">Woeseia oceani</name>
    <dbReference type="NCBI Taxonomy" id="1548547"/>
    <lineage>
        <taxon>Bacteria</taxon>
        <taxon>Pseudomonadati</taxon>
        <taxon>Pseudomonadota</taxon>
        <taxon>Gammaproteobacteria</taxon>
        <taxon>Woeseiales</taxon>
        <taxon>Woeseiaceae</taxon>
        <taxon>Woeseia</taxon>
    </lineage>
</organism>
<feature type="domain" description="CN hydrolase" evidence="2">
    <location>
        <begin position="4"/>
        <end position="230"/>
    </location>
</feature>
<keyword evidence="3" id="KW-0378">Hydrolase</keyword>
<dbReference type="PANTHER" id="PTHR23088">
    <property type="entry name" value="NITRILASE-RELATED"/>
    <property type="match status" value="1"/>
</dbReference>